<keyword evidence="3" id="KW-0963">Cytoplasm</keyword>
<evidence type="ECO:0000256" key="3">
    <source>
        <dbReference type="ARBA" id="ARBA00022490"/>
    </source>
</evidence>
<dbReference type="PANTHER" id="PTHR31358">
    <property type="entry name" value="PROTEIN WVD2-LIKE 4"/>
    <property type="match status" value="1"/>
</dbReference>
<feature type="region of interest" description="Disordered" evidence="6">
    <location>
        <begin position="60"/>
        <end position="208"/>
    </location>
</feature>
<evidence type="ECO:0000256" key="4">
    <source>
        <dbReference type="ARBA" id="ARBA00022701"/>
    </source>
</evidence>
<dbReference type="AlphaFoldDB" id="A0AAE1WX41"/>
<accession>A0AAE1WX41</accession>
<feature type="compositionally biased region" description="Polar residues" evidence="6">
    <location>
        <begin position="457"/>
        <end position="466"/>
    </location>
</feature>
<dbReference type="Proteomes" id="UP001289374">
    <property type="component" value="Unassembled WGS sequence"/>
</dbReference>
<feature type="compositionally biased region" description="Basic and acidic residues" evidence="6">
    <location>
        <begin position="122"/>
        <end position="131"/>
    </location>
</feature>
<reference evidence="8" key="2">
    <citation type="journal article" date="2024" name="Plant">
        <title>Genomic evolution and insights into agronomic trait innovations of Sesamum species.</title>
        <authorList>
            <person name="Miao H."/>
            <person name="Wang L."/>
            <person name="Qu L."/>
            <person name="Liu H."/>
            <person name="Sun Y."/>
            <person name="Le M."/>
            <person name="Wang Q."/>
            <person name="Wei S."/>
            <person name="Zheng Y."/>
            <person name="Lin W."/>
            <person name="Duan Y."/>
            <person name="Cao H."/>
            <person name="Xiong S."/>
            <person name="Wang X."/>
            <person name="Wei L."/>
            <person name="Li C."/>
            <person name="Ma Q."/>
            <person name="Ju M."/>
            <person name="Zhao R."/>
            <person name="Li G."/>
            <person name="Mu C."/>
            <person name="Tian Q."/>
            <person name="Mei H."/>
            <person name="Zhang T."/>
            <person name="Gao T."/>
            <person name="Zhang H."/>
        </authorList>
    </citation>
    <scope>NUCLEOTIDE SEQUENCE</scope>
    <source>
        <strain evidence="8">K16</strain>
    </source>
</reference>
<comment type="caution">
    <text evidence="8">The sequence shown here is derived from an EMBL/GenBank/DDBJ whole genome shotgun (WGS) entry which is preliminary data.</text>
</comment>
<dbReference type="GO" id="GO:0008017">
    <property type="term" value="F:microtubule binding"/>
    <property type="evidence" value="ECO:0007669"/>
    <property type="project" value="InterPro"/>
</dbReference>
<reference evidence="8" key="1">
    <citation type="submission" date="2020-06" db="EMBL/GenBank/DDBJ databases">
        <authorList>
            <person name="Li T."/>
            <person name="Hu X."/>
            <person name="Zhang T."/>
            <person name="Song X."/>
            <person name="Zhang H."/>
            <person name="Dai N."/>
            <person name="Sheng W."/>
            <person name="Hou X."/>
            <person name="Wei L."/>
        </authorList>
    </citation>
    <scope>NUCLEOTIDE SEQUENCE</scope>
    <source>
        <strain evidence="8">K16</strain>
        <tissue evidence="8">Leaf</tissue>
    </source>
</reference>
<dbReference type="InterPro" id="IPR044833">
    <property type="entry name" value="WDL5/6"/>
</dbReference>
<feature type="compositionally biased region" description="Basic and acidic residues" evidence="6">
    <location>
        <begin position="157"/>
        <end position="171"/>
    </location>
</feature>
<keyword evidence="4" id="KW-0493">Microtubule</keyword>
<evidence type="ECO:0000256" key="6">
    <source>
        <dbReference type="SAM" id="MobiDB-lite"/>
    </source>
</evidence>
<feature type="compositionally biased region" description="Basic and acidic residues" evidence="6">
    <location>
        <begin position="382"/>
        <end position="393"/>
    </location>
</feature>
<comment type="similarity">
    <text evidence="2">Belongs to the TPX2 family.</text>
</comment>
<keyword evidence="9" id="KW-1185">Reference proteome</keyword>
<name>A0AAE1WX41_9LAMI</name>
<protein>
    <submittedName>
        <fullName evidence="8">Protein WVD2-like 5</fullName>
    </submittedName>
</protein>
<evidence type="ECO:0000313" key="8">
    <source>
        <dbReference type="EMBL" id="KAK4401275.1"/>
    </source>
</evidence>
<dbReference type="InterPro" id="IPR027329">
    <property type="entry name" value="TPX2_C"/>
</dbReference>
<feature type="compositionally biased region" description="Polar residues" evidence="6">
    <location>
        <begin position="429"/>
        <end position="446"/>
    </location>
</feature>
<keyword evidence="5" id="KW-0206">Cytoskeleton</keyword>
<evidence type="ECO:0000256" key="2">
    <source>
        <dbReference type="ARBA" id="ARBA00005885"/>
    </source>
</evidence>
<evidence type="ECO:0000313" key="9">
    <source>
        <dbReference type="Proteomes" id="UP001289374"/>
    </source>
</evidence>
<dbReference type="Pfam" id="PF06886">
    <property type="entry name" value="TPX2"/>
    <property type="match status" value="1"/>
</dbReference>
<dbReference type="GO" id="GO:0005874">
    <property type="term" value="C:microtubule"/>
    <property type="evidence" value="ECO:0007669"/>
    <property type="project" value="UniProtKB-KW"/>
</dbReference>
<gene>
    <name evidence="8" type="ORF">Sango_1233600</name>
</gene>
<evidence type="ECO:0000256" key="5">
    <source>
        <dbReference type="ARBA" id="ARBA00023212"/>
    </source>
</evidence>
<feature type="compositionally biased region" description="Polar residues" evidence="6">
    <location>
        <begin position="487"/>
        <end position="497"/>
    </location>
</feature>
<feature type="region of interest" description="Disordered" evidence="6">
    <location>
        <begin position="12"/>
        <end position="43"/>
    </location>
</feature>
<feature type="region of interest" description="Disordered" evidence="6">
    <location>
        <begin position="354"/>
        <end position="497"/>
    </location>
</feature>
<evidence type="ECO:0000256" key="1">
    <source>
        <dbReference type="ARBA" id="ARBA00004245"/>
    </source>
</evidence>
<feature type="domain" description="TPX2 C-terminal" evidence="7">
    <location>
        <begin position="248"/>
        <end position="318"/>
    </location>
</feature>
<evidence type="ECO:0000259" key="7">
    <source>
        <dbReference type="Pfam" id="PF06886"/>
    </source>
</evidence>
<organism evidence="8 9">
    <name type="scientific">Sesamum angolense</name>
    <dbReference type="NCBI Taxonomy" id="2727404"/>
    <lineage>
        <taxon>Eukaryota</taxon>
        <taxon>Viridiplantae</taxon>
        <taxon>Streptophyta</taxon>
        <taxon>Embryophyta</taxon>
        <taxon>Tracheophyta</taxon>
        <taxon>Spermatophyta</taxon>
        <taxon>Magnoliopsida</taxon>
        <taxon>eudicotyledons</taxon>
        <taxon>Gunneridae</taxon>
        <taxon>Pentapetalae</taxon>
        <taxon>asterids</taxon>
        <taxon>lamiids</taxon>
        <taxon>Lamiales</taxon>
        <taxon>Pedaliaceae</taxon>
        <taxon>Sesamum</taxon>
    </lineage>
</organism>
<proteinExistence type="inferred from homology"/>
<comment type="subcellular location">
    <subcellularLocation>
        <location evidence="1">Cytoplasm</location>
        <location evidence="1">Cytoskeleton</location>
    </subcellularLocation>
</comment>
<dbReference type="PANTHER" id="PTHR31358:SF29">
    <property type="entry name" value="PROTEIN WVD2-LIKE 5-RELATED"/>
    <property type="match status" value="1"/>
</dbReference>
<dbReference type="EMBL" id="JACGWL010000006">
    <property type="protein sequence ID" value="KAK4401275.1"/>
    <property type="molecule type" value="Genomic_DNA"/>
</dbReference>
<sequence length="497" mass="54339">MMAADSIITVSGYGPEFENGLHEPLPISEKVNGTSNGSMGVEELSADLENAAKLSDHSIASVKTSTEEPALPLETHSTTIPKALGVEESNDSKNLKPQKGTGKAKREKPLSPGQAAVTGLSKNKDGKEVKKSSVASNGIASDSRPGRTLALRTKSKSINEKQAADNSKPGHPDATSSSTSGAPSEELPEETKLKALKKGPVSGAEETSESSMYPFRVYDITFFFLCLQKSYCWRWQARRMGTLPTYSFNFRCNERAEKRREFYSKLEEKIHAKEVEKSNLQAKTKETQEAEIKMLRKTLGFKATPMPSFYQEPPPPKVELKKVELHPCIEEFPVNLTSMYVYFWALIPTTRAKSPKLGRKKGSSTADSEENDALSARPGRLSLDEKVSQDDLAKAPPVAHVKAPRRKSLPKLPSQNTSLIHEKKKATSRKITTPKETGESAIQPNELSKESSEVVADTQNQESGTTAVPYESQRSLDNDPALEAEEQTTSAQGSVAV</sequence>